<dbReference type="EMBL" id="CP000743">
    <property type="protein sequence ID" value="ABR56904.1"/>
    <property type="molecule type" value="Genomic_DNA"/>
</dbReference>
<dbReference type="PANTHER" id="PTHR47861:SF3">
    <property type="entry name" value="FKBP-TYPE PEPTIDYL-PROLYL CIS-TRANS ISOMERASE SLYD"/>
    <property type="match status" value="1"/>
</dbReference>
<evidence type="ECO:0000256" key="3">
    <source>
        <dbReference type="ARBA" id="ARBA00006577"/>
    </source>
</evidence>
<dbReference type="GO" id="GO:0005737">
    <property type="term" value="C:cytoplasm"/>
    <property type="evidence" value="ECO:0007669"/>
    <property type="project" value="UniProtKB-SubCell"/>
</dbReference>
<comment type="catalytic activity">
    <reaction evidence="1 8 9">
        <text>[protein]-peptidylproline (omega=180) = [protein]-peptidylproline (omega=0)</text>
        <dbReference type="Rhea" id="RHEA:16237"/>
        <dbReference type="Rhea" id="RHEA-COMP:10747"/>
        <dbReference type="Rhea" id="RHEA-COMP:10748"/>
        <dbReference type="ChEBI" id="CHEBI:83833"/>
        <dbReference type="ChEBI" id="CHEBI:83834"/>
        <dbReference type="EC" id="5.2.1.8"/>
    </reaction>
</comment>
<dbReference type="EC" id="5.2.1.8" evidence="9"/>
<accession>A6UWN2</accession>
<keyword evidence="6" id="KW-0143">Chaperone</keyword>
<dbReference type="OrthoDB" id="8615at2157"/>
<dbReference type="InterPro" id="IPR001179">
    <property type="entry name" value="PPIase_FKBP_dom"/>
</dbReference>
<dbReference type="SUPFAM" id="SSF54534">
    <property type="entry name" value="FKBP-like"/>
    <property type="match status" value="1"/>
</dbReference>
<keyword evidence="12" id="KW-1185">Reference proteome</keyword>
<dbReference type="GO" id="GO:0042026">
    <property type="term" value="P:protein refolding"/>
    <property type="evidence" value="ECO:0007669"/>
    <property type="project" value="UniProtKB-ARBA"/>
</dbReference>
<protein>
    <recommendedName>
        <fullName evidence="9">Peptidyl-prolyl cis-trans isomerase</fullName>
        <ecNumber evidence="9">5.2.1.8</ecNumber>
    </recommendedName>
</protein>
<keyword evidence="4" id="KW-0963">Cytoplasm</keyword>
<dbReference type="STRING" id="419665.Maeo_1328"/>
<evidence type="ECO:0000256" key="5">
    <source>
        <dbReference type="ARBA" id="ARBA00023110"/>
    </source>
</evidence>
<sequence length="196" mass="21790">MKNLTVFGLISIILLLGFSGCVDNTNKGAPIENPPQSKICEFPYGNGTIVSVDYIGKFENGTIFDTSIEQVAKEANIYNPQRNYKPIEFTIGKGQMIKGFENAVLNMSEGEEKTIILPPNEAYGEINKSYIVPYPIEIFNNTNITPKKGMRLYIRGAPVKIAEVNETTVLLDFNHPMAGKTLVFDIKLINITIPQK</sequence>
<evidence type="ECO:0000256" key="8">
    <source>
        <dbReference type="PROSITE-ProRule" id="PRU00277"/>
    </source>
</evidence>
<dbReference type="PANTHER" id="PTHR47861">
    <property type="entry name" value="FKBP-TYPE PEPTIDYL-PROLYL CIS-TRANS ISOMERASE SLYD"/>
    <property type="match status" value="1"/>
</dbReference>
<evidence type="ECO:0000256" key="6">
    <source>
        <dbReference type="ARBA" id="ARBA00023186"/>
    </source>
</evidence>
<dbReference type="eggNOG" id="arCOG00981">
    <property type="taxonomic scope" value="Archaea"/>
</dbReference>
<name>A6UWN2_META3</name>
<dbReference type="HOGENOM" id="CLU_098197_2_0_2"/>
<dbReference type="Proteomes" id="UP000001106">
    <property type="component" value="Chromosome"/>
</dbReference>
<keyword evidence="5 8" id="KW-0697">Rotamase</keyword>
<organism evidence="11 12">
    <name type="scientific">Methanococcus aeolicus (strain ATCC BAA-1280 / DSM 17508 / OCM 812 / Nankai-3)</name>
    <dbReference type="NCBI Taxonomy" id="419665"/>
    <lineage>
        <taxon>Archaea</taxon>
        <taxon>Methanobacteriati</taxon>
        <taxon>Methanobacteriota</taxon>
        <taxon>Methanomada group</taxon>
        <taxon>Methanococci</taxon>
        <taxon>Methanococcales</taxon>
        <taxon>Methanococcaceae</taxon>
        <taxon>Methanococcus</taxon>
    </lineage>
</organism>
<reference evidence="11" key="1">
    <citation type="submission" date="2007-06" db="EMBL/GenBank/DDBJ databases">
        <title>Complete sequence of Methanococcus aeolicus Nankai-3.</title>
        <authorList>
            <consortium name="US DOE Joint Genome Institute"/>
            <person name="Copeland A."/>
            <person name="Lucas S."/>
            <person name="Lapidus A."/>
            <person name="Barry K."/>
            <person name="Glavina del Rio T."/>
            <person name="Dalin E."/>
            <person name="Tice H."/>
            <person name="Pitluck S."/>
            <person name="Chain P."/>
            <person name="Malfatti S."/>
            <person name="Shin M."/>
            <person name="Vergez L."/>
            <person name="Schmutz J."/>
            <person name="Larimer F."/>
            <person name="Land M."/>
            <person name="Hauser L."/>
            <person name="Kyrpides N."/>
            <person name="Lykidis A."/>
            <person name="Sieprawska-Lupa M."/>
            <person name="Whitman W.B."/>
            <person name="Richardson P."/>
        </authorList>
    </citation>
    <scope>NUCLEOTIDE SEQUENCE [LARGE SCALE GENOMIC DNA]</scope>
    <source>
        <strain evidence="11">Nankai-3</strain>
    </source>
</reference>
<dbReference type="RefSeq" id="WP_011974036.1">
    <property type="nucleotide sequence ID" value="NC_009635.1"/>
</dbReference>
<dbReference type="PROSITE" id="PS50059">
    <property type="entry name" value="FKBP_PPIASE"/>
    <property type="match status" value="1"/>
</dbReference>
<evidence type="ECO:0000256" key="7">
    <source>
        <dbReference type="ARBA" id="ARBA00023235"/>
    </source>
</evidence>
<comment type="subcellular location">
    <subcellularLocation>
        <location evidence="2">Cytoplasm</location>
    </subcellularLocation>
</comment>
<dbReference type="InterPro" id="IPR046357">
    <property type="entry name" value="PPIase_dom_sf"/>
</dbReference>
<evidence type="ECO:0000256" key="4">
    <source>
        <dbReference type="ARBA" id="ARBA00022490"/>
    </source>
</evidence>
<evidence type="ECO:0000256" key="1">
    <source>
        <dbReference type="ARBA" id="ARBA00000971"/>
    </source>
</evidence>
<dbReference type="Pfam" id="PF00254">
    <property type="entry name" value="FKBP_C"/>
    <property type="match status" value="1"/>
</dbReference>
<proteinExistence type="inferred from homology"/>
<dbReference type="KEGG" id="mae:Maeo_1328"/>
<keyword evidence="7 8" id="KW-0413">Isomerase</keyword>
<evidence type="ECO:0000313" key="11">
    <source>
        <dbReference type="EMBL" id="ABR56904.1"/>
    </source>
</evidence>
<comment type="similarity">
    <text evidence="3 9">Belongs to the FKBP-type PPIase family.</text>
</comment>
<dbReference type="Gene3D" id="3.10.50.40">
    <property type="match status" value="1"/>
</dbReference>
<evidence type="ECO:0000259" key="10">
    <source>
        <dbReference type="PROSITE" id="PS50059"/>
    </source>
</evidence>
<feature type="domain" description="PPIase FKBP-type" evidence="10">
    <location>
        <begin position="47"/>
        <end position="148"/>
    </location>
</feature>
<dbReference type="PROSITE" id="PS51257">
    <property type="entry name" value="PROKAR_LIPOPROTEIN"/>
    <property type="match status" value="1"/>
</dbReference>
<dbReference type="GO" id="GO:0003755">
    <property type="term" value="F:peptidyl-prolyl cis-trans isomerase activity"/>
    <property type="evidence" value="ECO:0007669"/>
    <property type="project" value="UniProtKB-UniRule"/>
</dbReference>
<evidence type="ECO:0000256" key="2">
    <source>
        <dbReference type="ARBA" id="ARBA00004496"/>
    </source>
</evidence>
<dbReference type="GeneID" id="5327109"/>
<evidence type="ECO:0000313" key="12">
    <source>
        <dbReference type="Proteomes" id="UP000001106"/>
    </source>
</evidence>
<evidence type="ECO:0000256" key="9">
    <source>
        <dbReference type="RuleBase" id="RU003915"/>
    </source>
</evidence>
<dbReference type="AlphaFoldDB" id="A6UWN2"/>
<gene>
    <name evidence="11" type="ordered locus">Maeo_1328</name>
</gene>